<dbReference type="SUPFAM" id="SSF50630">
    <property type="entry name" value="Acid proteases"/>
    <property type="match status" value="1"/>
</dbReference>
<evidence type="ECO:0000313" key="1">
    <source>
        <dbReference type="EMBL" id="KAG0243428.1"/>
    </source>
</evidence>
<name>A0A9P6PE65_9FUNG</name>
<dbReference type="AlphaFoldDB" id="A0A9P6PE65"/>
<dbReference type="InterPro" id="IPR021109">
    <property type="entry name" value="Peptidase_aspartic_dom_sf"/>
</dbReference>
<dbReference type="CDD" id="cd00303">
    <property type="entry name" value="retropepsin_like"/>
    <property type="match status" value="1"/>
</dbReference>
<feature type="non-terminal residue" evidence="1">
    <location>
        <position position="1"/>
    </location>
</feature>
<keyword evidence="2" id="KW-1185">Reference proteome</keyword>
<protein>
    <submittedName>
        <fullName evidence="1">Uncharacterized protein</fullName>
    </submittedName>
</protein>
<sequence length="236" mass="26899">GEEYTALLDPGANVSLIETNVAKELGIRFGKLQGENTVLGDRKYVVDSYITVDRIRLACNGKTAEWQLNVMDLDFYDIYIGMDLLPHFGYYIDGFQSQTIRSPPEDAEDLYVVDDDKSKLVSETRPAIESTPEFIRQKEQFLELIEPLLAANEAIDPTSYCNHPMMKVELKVKPGTIVYQRPRRFYAQTEKDEIDSTVKKWHESGVIVEADTNNPHCNQLTVAARKDLEGNILKHR</sequence>
<gene>
    <name evidence="1" type="ORF">BG011_003116</name>
</gene>
<dbReference type="Pfam" id="PF13650">
    <property type="entry name" value="Asp_protease_2"/>
    <property type="match status" value="1"/>
</dbReference>
<proteinExistence type="predicted"/>
<accession>A0A9P6PE65</accession>
<dbReference type="Proteomes" id="UP000726737">
    <property type="component" value="Unassembled WGS sequence"/>
</dbReference>
<dbReference type="Gene3D" id="2.40.70.10">
    <property type="entry name" value="Acid Proteases"/>
    <property type="match status" value="1"/>
</dbReference>
<organism evidence="1 2">
    <name type="scientific">Mortierella polycephala</name>
    <dbReference type="NCBI Taxonomy" id="41804"/>
    <lineage>
        <taxon>Eukaryota</taxon>
        <taxon>Fungi</taxon>
        <taxon>Fungi incertae sedis</taxon>
        <taxon>Mucoromycota</taxon>
        <taxon>Mortierellomycotina</taxon>
        <taxon>Mortierellomycetes</taxon>
        <taxon>Mortierellales</taxon>
        <taxon>Mortierellaceae</taxon>
        <taxon>Mortierella</taxon>
    </lineage>
</organism>
<feature type="non-terminal residue" evidence="1">
    <location>
        <position position="236"/>
    </location>
</feature>
<dbReference type="OrthoDB" id="2424837at2759"/>
<dbReference type="EMBL" id="JAAAJA010002097">
    <property type="protein sequence ID" value="KAG0243428.1"/>
    <property type="molecule type" value="Genomic_DNA"/>
</dbReference>
<evidence type="ECO:0000313" key="2">
    <source>
        <dbReference type="Proteomes" id="UP000726737"/>
    </source>
</evidence>
<reference evidence="1" key="1">
    <citation type="journal article" date="2020" name="Fungal Divers.">
        <title>Resolving the Mortierellaceae phylogeny through synthesis of multi-gene phylogenetics and phylogenomics.</title>
        <authorList>
            <person name="Vandepol N."/>
            <person name="Liber J."/>
            <person name="Desiro A."/>
            <person name="Na H."/>
            <person name="Kennedy M."/>
            <person name="Barry K."/>
            <person name="Grigoriev I.V."/>
            <person name="Miller A.N."/>
            <person name="O'Donnell K."/>
            <person name="Stajich J.E."/>
            <person name="Bonito G."/>
        </authorList>
    </citation>
    <scope>NUCLEOTIDE SEQUENCE</scope>
    <source>
        <strain evidence="1">KOD948</strain>
    </source>
</reference>
<comment type="caution">
    <text evidence="1">The sequence shown here is derived from an EMBL/GenBank/DDBJ whole genome shotgun (WGS) entry which is preliminary data.</text>
</comment>